<dbReference type="PANTHER" id="PTHR14359">
    <property type="entry name" value="HOMO-OLIGOMERIC FLAVIN CONTAINING CYS DECARBOXYLASE FAMILY"/>
    <property type="match status" value="1"/>
</dbReference>
<evidence type="ECO:0000313" key="7">
    <source>
        <dbReference type="EMBL" id="WGL15481.1"/>
    </source>
</evidence>
<dbReference type="RefSeq" id="WP_280318338.1">
    <property type="nucleotide sequence ID" value="NZ_CP118605.1"/>
</dbReference>
<comment type="catalytic activity">
    <reaction evidence="3 4">
        <text>(R)-4'-phosphopantothenate + L-cysteine + CTP = N-[(R)-4-phosphopantothenoyl]-L-cysteine + CMP + diphosphate + H(+)</text>
        <dbReference type="Rhea" id="RHEA:19397"/>
        <dbReference type="ChEBI" id="CHEBI:10986"/>
        <dbReference type="ChEBI" id="CHEBI:15378"/>
        <dbReference type="ChEBI" id="CHEBI:33019"/>
        <dbReference type="ChEBI" id="CHEBI:35235"/>
        <dbReference type="ChEBI" id="CHEBI:37563"/>
        <dbReference type="ChEBI" id="CHEBI:59458"/>
        <dbReference type="ChEBI" id="CHEBI:60377"/>
        <dbReference type="EC" id="6.3.2.5"/>
    </reaction>
</comment>
<evidence type="ECO:0000256" key="2">
    <source>
        <dbReference type="ARBA" id="ARBA00023239"/>
    </source>
</evidence>
<feature type="binding site" evidence="3">
    <location>
        <position position="341"/>
    </location>
    <ligand>
        <name>CTP</name>
        <dbReference type="ChEBI" id="CHEBI:37563"/>
    </ligand>
</feature>
<feature type="region of interest" description="Phosphopantothenoylcysteine decarboxylase" evidence="3">
    <location>
        <begin position="1"/>
        <end position="191"/>
    </location>
</feature>
<gene>
    <name evidence="3 7" type="primary">coaBC</name>
    <name evidence="7" type="ORF">PVT68_11945</name>
</gene>
<dbReference type="SUPFAM" id="SSF102645">
    <property type="entry name" value="CoaB-like"/>
    <property type="match status" value="1"/>
</dbReference>
<keyword evidence="2 3" id="KW-0456">Lyase</keyword>
<evidence type="ECO:0000256" key="3">
    <source>
        <dbReference type="HAMAP-Rule" id="MF_02225"/>
    </source>
</evidence>
<evidence type="ECO:0000259" key="6">
    <source>
        <dbReference type="Pfam" id="PF04127"/>
    </source>
</evidence>
<dbReference type="SUPFAM" id="SSF52507">
    <property type="entry name" value="Homo-oligomeric flavin-containing Cys decarboxylases, HFCD"/>
    <property type="match status" value="1"/>
</dbReference>
<keyword evidence="3" id="KW-0479">Metal-binding</keyword>
<keyword evidence="1 3" id="KW-0210">Decarboxylase</keyword>
<feature type="active site" description="Proton donor" evidence="3">
    <location>
        <position position="159"/>
    </location>
</feature>
<comment type="pathway">
    <text evidence="3 4">Cofactor biosynthesis; coenzyme A biosynthesis; CoA from (R)-pantothenate: step 3/5.</text>
</comment>
<comment type="cofactor">
    <cofactor evidence="3">
        <name>FMN</name>
        <dbReference type="ChEBI" id="CHEBI:58210"/>
    </cofactor>
    <text evidence="3">Binds 1 FMN per subunit.</text>
</comment>
<dbReference type="Proteomes" id="UP001236500">
    <property type="component" value="Chromosome"/>
</dbReference>
<evidence type="ECO:0000256" key="4">
    <source>
        <dbReference type="RuleBase" id="RU364078"/>
    </source>
</evidence>
<dbReference type="InterPro" id="IPR035929">
    <property type="entry name" value="CoaB-like_sf"/>
</dbReference>
<feature type="domain" description="Flavoprotein" evidence="5">
    <location>
        <begin position="7"/>
        <end position="174"/>
    </location>
</feature>
<dbReference type="EMBL" id="CP118605">
    <property type="protein sequence ID" value="WGL15481.1"/>
    <property type="molecule type" value="Genomic_DNA"/>
</dbReference>
<keyword evidence="3" id="KW-0511">Multifunctional enzyme</keyword>
<keyword evidence="3 4" id="KW-0288">FMN</keyword>
<comment type="function">
    <text evidence="4">Catalyzes two steps in the biosynthesis of coenzyme A. In the first step cysteine is conjugated to 4'-phosphopantothenate to form 4-phosphopantothenoylcysteine, in the latter compound is decarboxylated to form 4'-phosphopantotheine.</text>
</comment>
<comment type="similarity">
    <text evidence="3 4">In the C-terminal section; belongs to the PPC synthetase family.</text>
</comment>
<dbReference type="InterPro" id="IPR036551">
    <property type="entry name" value="Flavin_trans-like"/>
</dbReference>
<dbReference type="Gene3D" id="3.40.50.10300">
    <property type="entry name" value="CoaB-like"/>
    <property type="match status" value="1"/>
</dbReference>
<comment type="catalytic activity">
    <reaction evidence="3 4">
        <text>N-[(R)-4-phosphopantothenoyl]-L-cysteine + H(+) = (R)-4'-phosphopantetheine + CO2</text>
        <dbReference type="Rhea" id="RHEA:16793"/>
        <dbReference type="ChEBI" id="CHEBI:15378"/>
        <dbReference type="ChEBI" id="CHEBI:16526"/>
        <dbReference type="ChEBI" id="CHEBI:59458"/>
        <dbReference type="ChEBI" id="CHEBI:61723"/>
        <dbReference type="EC" id="4.1.1.36"/>
    </reaction>
</comment>
<keyword evidence="8" id="KW-1185">Reference proteome</keyword>
<evidence type="ECO:0000256" key="1">
    <source>
        <dbReference type="ARBA" id="ARBA00022793"/>
    </source>
</evidence>
<keyword evidence="3 4" id="KW-0436">Ligase</keyword>
<feature type="binding site" evidence="3">
    <location>
        <position position="290"/>
    </location>
    <ligand>
        <name>CTP</name>
        <dbReference type="ChEBI" id="CHEBI:37563"/>
    </ligand>
</feature>
<dbReference type="EC" id="6.3.2.5" evidence="3"/>
<keyword evidence="3 4" id="KW-0285">Flavoprotein</keyword>
<dbReference type="EC" id="4.1.1.36" evidence="3"/>
<comment type="caution">
    <text evidence="3">Lacks conserved residue(s) required for the propagation of feature annotation.</text>
</comment>
<dbReference type="InterPro" id="IPR007085">
    <property type="entry name" value="DNA/pantothenate-metab_flavo_C"/>
</dbReference>
<comment type="cofactor">
    <cofactor evidence="3">
        <name>Mg(2+)</name>
        <dbReference type="ChEBI" id="CHEBI:18420"/>
    </cofactor>
</comment>
<dbReference type="Pfam" id="PF02441">
    <property type="entry name" value="Flavoprotein"/>
    <property type="match status" value="1"/>
</dbReference>
<dbReference type="PANTHER" id="PTHR14359:SF6">
    <property type="entry name" value="PHOSPHOPANTOTHENOYLCYSTEINE DECARBOXYLASE"/>
    <property type="match status" value="1"/>
</dbReference>
<dbReference type="Pfam" id="PF04127">
    <property type="entry name" value="DFP"/>
    <property type="match status" value="1"/>
</dbReference>
<name>A0ABY8N987_9GAMM</name>
<dbReference type="HAMAP" id="MF_02225">
    <property type="entry name" value="CoaBC"/>
    <property type="match status" value="1"/>
</dbReference>
<keyword evidence="3" id="KW-0460">Magnesium</keyword>
<dbReference type="Gene3D" id="3.40.50.1950">
    <property type="entry name" value="Flavin prenyltransferase-like"/>
    <property type="match status" value="1"/>
</dbReference>
<evidence type="ECO:0000313" key="8">
    <source>
        <dbReference type="Proteomes" id="UP001236500"/>
    </source>
</evidence>
<reference evidence="7 8" key="1">
    <citation type="submission" date="2023-02" db="EMBL/GenBank/DDBJ databases">
        <title>Description and genomic characterization of Microbulbifer bruguierae sp. nov., isolated from the sediment of mangrove plant Bruguiera sexangula.</title>
        <authorList>
            <person name="Long M."/>
        </authorList>
    </citation>
    <scope>NUCLEOTIDE SEQUENCE [LARGE SCALE GENOMIC DNA]</scope>
    <source>
        <strain evidence="7 8">H12</strain>
    </source>
</reference>
<feature type="binding site" evidence="3">
    <location>
        <position position="280"/>
    </location>
    <ligand>
        <name>CTP</name>
        <dbReference type="ChEBI" id="CHEBI:37563"/>
    </ligand>
</feature>
<comment type="pathway">
    <text evidence="3 4">Cofactor biosynthesis; coenzyme A biosynthesis; CoA from (R)-pantothenate: step 2/5.</text>
</comment>
<organism evidence="7 8">
    <name type="scientific">Microbulbifer bruguierae</name>
    <dbReference type="NCBI Taxonomy" id="3029061"/>
    <lineage>
        <taxon>Bacteria</taxon>
        <taxon>Pseudomonadati</taxon>
        <taxon>Pseudomonadota</taxon>
        <taxon>Gammaproteobacteria</taxon>
        <taxon>Cellvibrionales</taxon>
        <taxon>Microbulbiferaceae</taxon>
        <taxon>Microbulbifer</taxon>
    </lineage>
</organism>
<accession>A0ABY8N987</accession>
<proteinExistence type="inferred from homology"/>
<comment type="similarity">
    <text evidence="3 4">In the N-terminal section; belongs to the HFCD (homo-oligomeric flavin containing Cys decarboxylase) superfamily.</text>
</comment>
<dbReference type="GO" id="GO:0004632">
    <property type="term" value="F:phosphopantothenate--cysteine ligase activity"/>
    <property type="evidence" value="ECO:0007669"/>
    <property type="project" value="UniProtKB-EC"/>
</dbReference>
<dbReference type="InterPro" id="IPR003382">
    <property type="entry name" value="Flavoprotein"/>
</dbReference>
<feature type="domain" description="DNA/pantothenate metabolism flavoprotein C-terminal" evidence="6">
    <location>
        <begin position="187"/>
        <end position="397"/>
    </location>
</feature>
<evidence type="ECO:0000259" key="5">
    <source>
        <dbReference type="Pfam" id="PF02441"/>
    </source>
</evidence>
<comment type="function">
    <text evidence="3">Catalyzes two sequential steps in the biosynthesis of coenzyme A. In the first step cysteine is conjugated to 4'-phosphopantothenate to form 4-phosphopantothenoylcysteine. In the second step the latter compound is decarboxylated to form 4'-phosphopantotheine.</text>
</comment>
<feature type="binding site" evidence="3">
    <location>
        <position position="327"/>
    </location>
    <ligand>
        <name>CTP</name>
        <dbReference type="ChEBI" id="CHEBI:37563"/>
    </ligand>
</feature>
<feature type="binding site" evidence="3">
    <location>
        <position position="345"/>
    </location>
    <ligand>
        <name>CTP</name>
        <dbReference type="ChEBI" id="CHEBI:37563"/>
    </ligand>
</feature>
<protein>
    <recommendedName>
        <fullName evidence="3">Coenzyme A biosynthesis bifunctional protein CoaBC</fullName>
    </recommendedName>
    <alternativeName>
        <fullName evidence="3">DNA/pantothenate metabolism flavoprotein</fullName>
    </alternativeName>
    <alternativeName>
        <fullName evidence="3">Phosphopantothenoylcysteine synthetase/decarboxylase</fullName>
        <shortName evidence="3">PPCS-PPCDC</shortName>
    </alternativeName>
    <domain>
        <recommendedName>
            <fullName evidence="3">Phosphopantothenoylcysteine decarboxylase</fullName>
            <shortName evidence="3">PPC decarboxylase</shortName>
            <shortName evidence="3">PPC-DC</shortName>
            <ecNumber evidence="3">4.1.1.36</ecNumber>
        </recommendedName>
        <alternativeName>
            <fullName evidence="3">CoaC</fullName>
        </alternativeName>
    </domain>
    <domain>
        <recommendedName>
            <fullName evidence="3">Phosphopantothenate--cysteine ligase</fullName>
            <ecNumber evidence="3">6.3.2.5</ecNumber>
        </recommendedName>
        <alternativeName>
            <fullName evidence="3">CoaB</fullName>
        </alternativeName>
        <alternativeName>
            <fullName evidence="3">Phosphopantothenoylcysteine synthetase</fullName>
            <shortName evidence="3">PPC synthetase</shortName>
            <shortName evidence="3">PPC-S</shortName>
        </alternativeName>
    </domain>
</protein>
<sequence length="404" mass="42260">MPSLADKRILLGVTGGIAAYKSADLVRRLQDRGANVRVVMTAGAQEFVRPLTFQALSGNPVHTDLLDPAAEAAMGHIELAKWADAILIAPASASVMARLTTGIADDLLTTLCLASEAPLILAPAMNQAMWRHPATQANVQTLLTRGVSLLGPAAGSQACGDVGPGRMLEPLDIAAGLERIIAPTQSLKGKKVTITAGPTREALDPVRYLSNHSSGKMGFAIAAAAARAGADVTLIAGPVRLDTPAGVQRVDVVSTNDMLKAAEQAADDCDLFIAAAAVVDFRPAVIATQKIKKEDGNDSDALTLVKNPDIVATIAARVERRPFVVGFAAETEKVVEHAAQKLARKNLDMIIANDVSNPEGGFNSDRNEVMVIDHSGQQPLPAALKTELAAELVALIAARAFPHN</sequence>
<feature type="region of interest" description="Phosphopantothenate--cysteine ligase" evidence="3">
    <location>
        <begin position="192"/>
        <end position="404"/>
    </location>
</feature>
<feature type="binding site" evidence="3">
    <location>
        <begin position="308"/>
        <end position="311"/>
    </location>
    <ligand>
        <name>CTP</name>
        <dbReference type="ChEBI" id="CHEBI:37563"/>
    </ligand>
</feature>
<dbReference type="GO" id="GO:0004633">
    <property type="term" value="F:phosphopantothenoylcysteine decarboxylase activity"/>
    <property type="evidence" value="ECO:0007669"/>
    <property type="project" value="UniProtKB-EC"/>
</dbReference>
<dbReference type="InterPro" id="IPR005252">
    <property type="entry name" value="CoaBC"/>
</dbReference>
<dbReference type="NCBIfam" id="TIGR00521">
    <property type="entry name" value="coaBC_dfp"/>
    <property type="match status" value="1"/>
</dbReference>